<organism evidence="1 2">
    <name type="scientific">Rhipicephalus sanguineus</name>
    <name type="common">Brown dog tick</name>
    <name type="synonym">Ixodes sanguineus</name>
    <dbReference type="NCBI Taxonomy" id="34632"/>
    <lineage>
        <taxon>Eukaryota</taxon>
        <taxon>Metazoa</taxon>
        <taxon>Ecdysozoa</taxon>
        <taxon>Arthropoda</taxon>
        <taxon>Chelicerata</taxon>
        <taxon>Arachnida</taxon>
        <taxon>Acari</taxon>
        <taxon>Parasitiformes</taxon>
        <taxon>Ixodida</taxon>
        <taxon>Ixodoidea</taxon>
        <taxon>Ixodidae</taxon>
        <taxon>Rhipicephalinae</taxon>
        <taxon>Rhipicephalus</taxon>
        <taxon>Rhipicephalus</taxon>
    </lineage>
</organism>
<dbReference type="Proteomes" id="UP000821837">
    <property type="component" value="Chromosome 3"/>
</dbReference>
<gene>
    <name evidence="1" type="ORF">HPB52_022902</name>
</gene>
<comment type="caution">
    <text evidence="1">The sequence shown here is derived from an EMBL/GenBank/DDBJ whole genome shotgun (WGS) entry which is preliminary data.</text>
</comment>
<sequence length="104" mass="11217">MFLRGKVRQLASFKVGKRGDGIVILAAKVQASQTLTKQYEPWCIVEDDGSVVTAHCTCMAGDSEATDSAPETADHCPEAPTKQRKVSATFPLGDIYKDVDLETA</sequence>
<reference evidence="1" key="2">
    <citation type="submission" date="2021-09" db="EMBL/GenBank/DDBJ databases">
        <authorList>
            <person name="Jia N."/>
            <person name="Wang J."/>
            <person name="Shi W."/>
            <person name="Du L."/>
            <person name="Sun Y."/>
            <person name="Zhan W."/>
            <person name="Jiang J."/>
            <person name="Wang Q."/>
            <person name="Zhang B."/>
            <person name="Ji P."/>
            <person name="Sakyi L.B."/>
            <person name="Cui X."/>
            <person name="Yuan T."/>
            <person name="Jiang B."/>
            <person name="Yang W."/>
            <person name="Lam T.T.-Y."/>
            <person name="Chang Q."/>
            <person name="Ding S."/>
            <person name="Wang X."/>
            <person name="Zhu J."/>
            <person name="Ruan X."/>
            <person name="Zhao L."/>
            <person name="Wei J."/>
            <person name="Que T."/>
            <person name="Du C."/>
            <person name="Cheng J."/>
            <person name="Dai P."/>
            <person name="Han X."/>
            <person name="Huang E."/>
            <person name="Gao Y."/>
            <person name="Liu J."/>
            <person name="Shao H."/>
            <person name="Ye R."/>
            <person name="Li L."/>
            <person name="Wei W."/>
            <person name="Wang X."/>
            <person name="Wang C."/>
            <person name="Huo Q."/>
            <person name="Li W."/>
            <person name="Guo W."/>
            <person name="Chen H."/>
            <person name="Chen S."/>
            <person name="Zhou L."/>
            <person name="Zhou L."/>
            <person name="Ni X."/>
            <person name="Tian J."/>
            <person name="Zhou Y."/>
            <person name="Sheng Y."/>
            <person name="Liu T."/>
            <person name="Pan Y."/>
            <person name="Xia L."/>
            <person name="Li J."/>
            <person name="Zhao F."/>
            <person name="Cao W."/>
        </authorList>
    </citation>
    <scope>NUCLEOTIDE SEQUENCE</scope>
    <source>
        <strain evidence="1">Rsan-2018</strain>
        <tissue evidence="1">Larvae</tissue>
    </source>
</reference>
<evidence type="ECO:0000313" key="2">
    <source>
        <dbReference type="Proteomes" id="UP000821837"/>
    </source>
</evidence>
<accession>A0A9D4T2C1</accession>
<proteinExistence type="predicted"/>
<dbReference type="EMBL" id="JABSTV010001249">
    <property type="protein sequence ID" value="KAH7963792.1"/>
    <property type="molecule type" value="Genomic_DNA"/>
</dbReference>
<name>A0A9D4T2C1_RHISA</name>
<dbReference type="VEuPathDB" id="VectorBase:RSAN_028020"/>
<keyword evidence="2" id="KW-1185">Reference proteome</keyword>
<protein>
    <submittedName>
        <fullName evidence="1">Uncharacterized protein</fullName>
    </submittedName>
</protein>
<evidence type="ECO:0000313" key="1">
    <source>
        <dbReference type="EMBL" id="KAH7963792.1"/>
    </source>
</evidence>
<reference evidence="1" key="1">
    <citation type="journal article" date="2020" name="Cell">
        <title>Large-Scale Comparative Analyses of Tick Genomes Elucidate Their Genetic Diversity and Vector Capacities.</title>
        <authorList>
            <consortium name="Tick Genome and Microbiome Consortium (TIGMIC)"/>
            <person name="Jia N."/>
            <person name="Wang J."/>
            <person name="Shi W."/>
            <person name="Du L."/>
            <person name="Sun Y."/>
            <person name="Zhan W."/>
            <person name="Jiang J.F."/>
            <person name="Wang Q."/>
            <person name="Zhang B."/>
            <person name="Ji P."/>
            <person name="Bell-Sakyi L."/>
            <person name="Cui X.M."/>
            <person name="Yuan T.T."/>
            <person name="Jiang B.G."/>
            <person name="Yang W.F."/>
            <person name="Lam T.T."/>
            <person name="Chang Q.C."/>
            <person name="Ding S.J."/>
            <person name="Wang X.J."/>
            <person name="Zhu J.G."/>
            <person name="Ruan X.D."/>
            <person name="Zhao L."/>
            <person name="Wei J.T."/>
            <person name="Ye R.Z."/>
            <person name="Que T.C."/>
            <person name="Du C.H."/>
            <person name="Zhou Y.H."/>
            <person name="Cheng J.X."/>
            <person name="Dai P.F."/>
            <person name="Guo W.B."/>
            <person name="Han X.H."/>
            <person name="Huang E.J."/>
            <person name="Li L.F."/>
            <person name="Wei W."/>
            <person name="Gao Y.C."/>
            <person name="Liu J.Z."/>
            <person name="Shao H.Z."/>
            <person name="Wang X."/>
            <person name="Wang C.C."/>
            <person name="Yang T.C."/>
            <person name="Huo Q.B."/>
            <person name="Li W."/>
            <person name="Chen H.Y."/>
            <person name="Chen S.E."/>
            <person name="Zhou L.G."/>
            <person name="Ni X.B."/>
            <person name="Tian J.H."/>
            <person name="Sheng Y."/>
            <person name="Liu T."/>
            <person name="Pan Y.S."/>
            <person name="Xia L.Y."/>
            <person name="Li J."/>
            <person name="Zhao F."/>
            <person name="Cao W.C."/>
        </authorList>
    </citation>
    <scope>NUCLEOTIDE SEQUENCE</scope>
    <source>
        <strain evidence="1">Rsan-2018</strain>
    </source>
</reference>
<dbReference type="AlphaFoldDB" id="A0A9D4T2C1"/>